<name>A0A8S0XRY1_9GAMM</name>
<dbReference type="InterPro" id="IPR009057">
    <property type="entry name" value="Homeodomain-like_sf"/>
</dbReference>
<evidence type="ECO:0000313" key="5">
    <source>
        <dbReference type="EMBL" id="CAA9890339.1"/>
    </source>
</evidence>
<dbReference type="InterPro" id="IPR002197">
    <property type="entry name" value="HTH_Fis"/>
</dbReference>
<keyword evidence="2" id="KW-0238">DNA-binding</keyword>
<keyword evidence="6" id="KW-1185">Reference proteome</keyword>
<organism evidence="5 6">
    <name type="scientific">Candidatus Methylobacter favarea</name>
    <dbReference type="NCBI Taxonomy" id="2707345"/>
    <lineage>
        <taxon>Bacteria</taxon>
        <taxon>Pseudomonadati</taxon>
        <taxon>Pseudomonadota</taxon>
        <taxon>Gammaproteobacteria</taxon>
        <taxon>Methylococcales</taxon>
        <taxon>Methylococcaceae</taxon>
        <taxon>Methylobacter</taxon>
    </lineage>
</organism>
<evidence type="ECO:0000256" key="2">
    <source>
        <dbReference type="ARBA" id="ARBA00023125"/>
    </source>
</evidence>
<dbReference type="InterPro" id="IPR005412">
    <property type="entry name" value="Fis_DNA-bd"/>
</dbReference>
<evidence type="ECO:0000259" key="4">
    <source>
        <dbReference type="Pfam" id="PF02954"/>
    </source>
</evidence>
<feature type="domain" description="DNA binding HTH" evidence="4">
    <location>
        <begin position="69"/>
        <end position="108"/>
    </location>
</feature>
<dbReference type="SUPFAM" id="SSF46689">
    <property type="entry name" value="Homeodomain-like"/>
    <property type="match status" value="1"/>
</dbReference>
<dbReference type="Pfam" id="PF02954">
    <property type="entry name" value="HTH_8"/>
    <property type="match status" value="1"/>
</dbReference>
<evidence type="ECO:0000313" key="6">
    <source>
        <dbReference type="Proteomes" id="UP000494216"/>
    </source>
</evidence>
<dbReference type="InterPro" id="IPR050207">
    <property type="entry name" value="Trans_regulatory_Fis"/>
</dbReference>
<proteinExistence type="inferred from homology"/>
<dbReference type="RefSeq" id="WP_174625288.1">
    <property type="nucleotide sequence ID" value="NZ_CADCXN010000048.1"/>
</dbReference>
<protein>
    <recommendedName>
        <fullName evidence="3">Putative Fis-like DNA-binding protein</fullName>
    </recommendedName>
</protein>
<dbReference type="PANTHER" id="PTHR47918">
    <property type="entry name" value="DNA-BINDING PROTEIN FIS"/>
    <property type="match status" value="1"/>
</dbReference>
<evidence type="ECO:0000256" key="3">
    <source>
        <dbReference type="ARBA" id="ARBA00029540"/>
    </source>
</evidence>
<reference evidence="5 6" key="1">
    <citation type="submission" date="2020-02" db="EMBL/GenBank/DDBJ databases">
        <authorList>
            <person name="Hogendoorn C."/>
        </authorList>
    </citation>
    <scope>NUCLEOTIDE SEQUENCE [LARGE SCALE GENOMIC DNA]</scope>
    <source>
        <strain evidence="5">METHB21</strain>
    </source>
</reference>
<evidence type="ECO:0000256" key="1">
    <source>
        <dbReference type="ARBA" id="ARBA00008559"/>
    </source>
</evidence>
<gene>
    <name evidence="5" type="ORF">METHB2_200025</name>
</gene>
<dbReference type="EMBL" id="CADCXN010000048">
    <property type="protein sequence ID" value="CAA9890339.1"/>
    <property type="molecule type" value="Genomic_DNA"/>
</dbReference>
<dbReference type="AlphaFoldDB" id="A0A8S0XRY1"/>
<comment type="caution">
    <text evidence="5">The sequence shown here is derived from an EMBL/GenBank/DDBJ whole genome shotgun (WGS) entry which is preliminary data.</text>
</comment>
<dbReference type="PRINTS" id="PR01590">
    <property type="entry name" value="HTHFIS"/>
</dbReference>
<dbReference type="Proteomes" id="UP000494216">
    <property type="component" value="Unassembled WGS sequence"/>
</dbReference>
<dbReference type="GO" id="GO:0006355">
    <property type="term" value="P:regulation of DNA-templated transcription"/>
    <property type="evidence" value="ECO:0007669"/>
    <property type="project" value="InterPro"/>
</dbReference>
<comment type="similarity">
    <text evidence="1">Belongs to the transcriptional regulatory Fis family.</text>
</comment>
<dbReference type="Gene3D" id="1.10.10.60">
    <property type="entry name" value="Homeodomain-like"/>
    <property type="match status" value="1"/>
</dbReference>
<dbReference type="PANTHER" id="PTHR47918:SF1">
    <property type="entry name" value="DNA-BINDING PROTEIN FIS"/>
    <property type="match status" value="1"/>
</dbReference>
<dbReference type="PRINTS" id="PR01591">
    <property type="entry name" value="DNABINDNGFIS"/>
</dbReference>
<dbReference type="GO" id="GO:0043565">
    <property type="term" value="F:sequence-specific DNA binding"/>
    <property type="evidence" value="ECO:0007669"/>
    <property type="project" value="InterPro"/>
</dbReference>
<sequence length="111" mass="12706">MDTPEKSAKVINAEIIAIERREINVDRRIEDRRTEISIPLPVYVKHTVELYFSQLNGHDPVGLYAMVMGEVEKSLLEAALEHSGFNQTKAAKALGMSRSTLRKKMDQYRIF</sequence>
<accession>A0A8S0XRY1</accession>